<dbReference type="InterPro" id="IPR011990">
    <property type="entry name" value="TPR-like_helical_dom_sf"/>
</dbReference>
<evidence type="ECO:0000259" key="1">
    <source>
        <dbReference type="Pfam" id="PF13369"/>
    </source>
</evidence>
<dbReference type="PANTHER" id="PTHR31350:SF29">
    <property type="entry name" value="PROTEIN SIRB1 N-TERMINAL DOMAIN-CONTAINING PROTEIN"/>
    <property type="match status" value="1"/>
</dbReference>
<dbReference type="PANTHER" id="PTHR31350">
    <property type="entry name" value="SI:DKEY-261L7.2"/>
    <property type="match status" value="1"/>
</dbReference>
<dbReference type="InterPro" id="IPR032698">
    <property type="entry name" value="SirB1_N"/>
</dbReference>
<organism evidence="2">
    <name type="scientific">Picochlorum oklahomense</name>
    <dbReference type="NCBI Taxonomy" id="249345"/>
    <lineage>
        <taxon>Eukaryota</taxon>
        <taxon>Viridiplantae</taxon>
        <taxon>Chlorophyta</taxon>
        <taxon>core chlorophytes</taxon>
        <taxon>Trebouxiophyceae</taxon>
        <taxon>Trebouxiophyceae incertae sedis</taxon>
        <taxon>Picochlorum</taxon>
    </lineage>
</organism>
<dbReference type="EMBL" id="HBFV01001745">
    <property type="protein sequence ID" value="CAD8928833.1"/>
    <property type="molecule type" value="Transcribed_RNA"/>
</dbReference>
<proteinExistence type="predicted"/>
<dbReference type="Pfam" id="PF13369">
    <property type="entry name" value="Transglut_core2"/>
    <property type="match status" value="1"/>
</dbReference>
<name>A0A7S1CUC3_9CHLO</name>
<evidence type="ECO:0000313" key="2">
    <source>
        <dbReference type="EMBL" id="CAD8928833.1"/>
    </source>
</evidence>
<gene>
    <name evidence="2" type="ORF">POKL1161_LOCUS1186</name>
</gene>
<accession>A0A7S1CUC3</accession>
<sequence>MPETDQDVLNWAKSSIIEHLEAKSGGEVEWSNTDLLKLCMLVSLEETASDGSLGDDVLFKSTWDLSLIKHYSIRIRELFMDMCQDIEGDLYSKAQSSYDDYVAKYPTHLVSSINEVLYEQQGYKRMASYGDVSSFQLRRVLDSGVGSPILLAIIYMIVAEESGLSLHALSLEEGSYVVMWPKDDTIRLGAQGEVFVIDPYAKGSLMSAQEISEIFDVDVPFRPDSLKDMAEDTLLQLLLTHWCLAVQCPPEPLLAIPLDLDVALGEYSDVSVQVEYDDGQKGPLLSNRGDFWTVSPETMHHMQKCLSAAEKLHILQEGTIESTIRLALCQYFCQEYHNAIESLDMVLENHDPLFELERIEVLQNKCRLLLRT</sequence>
<protein>
    <recommendedName>
        <fullName evidence="1">Protein SirB1 N-terminal domain-containing protein</fullName>
    </recommendedName>
</protein>
<dbReference type="AlphaFoldDB" id="A0A7S1CUC3"/>
<reference evidence="2" key="1">
    <citation type="submission" date="2021-01" db="EMBL/GenBank/DDBJ databases">
        <authorList>
            <person name="Corre E."/>
            <person name="Pelletier E."/>
            <person name="Niang G."/>
            <person name="Scheremetjew M."/>
            <person name="Finn R."/>
            <person name="Kale V."/>
            <person name="Holt S."/>
            <person name="Cochrane G."/>
            <person name="Meng A."/>
            <person name="Brown T."/>
            <person name="Cohen L."/>
        </authorList>
    </citation>
    <scope>NUCLEOTIDE SEQUENCE</scope>
    <source>
        <strain evidence="2">CCMP2329</strain>
    </source>
</reference>
<dbReference type="SUPFAM" id="SSF48452">
    <property type="entry name" value="TPR-like"/>
    <property type="match status" value="1"/>
</dbReference>
<feature type="domain" description="Protein SirB1 N-terminal" evidence="1">
    <location>
        <begin position="101"/>
        <end position="235"/>
    </location>
</feature>